<name>A0A498JBZ0_MALDO</name>
<feature type="compositionally biased region" description="Basic residues" evidence="2">
    <location>
        <begin position="208"/>
        <end position="217"/>
    </location>
</feature>
<sequence>MEKFEAGTWRGSRVGVANGYRNHMSGWLIKVRAGFLVIDLDFVTRLESSNSISSPTVSLQSQCLIGNPINRQLMALRGMEQQPNLTSHPSQITLKSSNDKSFEVKEAVALESQTIKHMIEDDCADKGMLTPPSPTRRSPRTISRPGIKIWFDSRVSEFRDLASSCSISSGAAKGGGGSYSSSLGHSLDSAIRTSVVASTATARSGCSKPRRGSSTRR</sequence>
<dbReference type="InterPro" id="IPR016073">
    <property type="entry name" value="Skp1_comp_POZ"/>
</dbReference>
<feature type="region of interest" description="Disordered" evidence="2">
    <location>
        <begin position="194"/>
        <end position="217"/>
    </location>
</feature>
<dbReference type="STRING" id="3750.A0A498JBZ0"/>
<keyword evidence="5" id="KW-1185">Reference proteome</keyword>
<evidence type="ECO:0000256" key="1">
    <source>
        <dbReference type="ARBA" id="ARBA00004906"/>
    </source>
</evidence>
<dbReference type="SUPFAM" id="SSF54695">
    <property type="entry name" value="POZ domain"/>
    <property type="match status" value="1"/>
</dbReference>
<feature type="domain" description="SKP1 component POZ" evidence="3">
    <location>
        <begin position="91"/>
        <end position="127"/>
    </location>
</feature>
<feature type="compositionally biased region" description="Polar residues" evidence="2">
    <location>
        <begin position="194"/>
        <end position="204"/>
    </location>
</feature>
<dbReference type="Gene3D" id="3.30.710.10">
    <property type="entry name" value="Potassium Channel Kv1.1, Chain A"/>
    <property type="match status" value="1"/>
</dbReference>
<dbReference type="GO" id="GO:0006511">
    <property type="term" value="P:ubiquitin-dependent protein catabolic process"/>
    <property type="evidence" value="ECO:0007669"/>
    <property type="project" value="InterPro"/>
</dbReference>
<evidence type="ECO:0000256" key="2">
    <source>
        <dbReference type="SAM" id="MobiDB-lite"/>
    </source>
</evidence>
<dbReference type="EMBL" id="RDQH01000333">
    <property type="protein sequence ID" value="RXH93319.1"/>
    <property type="molecule type" value="Genomic_DNA"/>
</dbReference>
<dbReference type="AlphaFoldDB" id="A0A498JBZ0"/>
<comment type="caution">
    <text evidence="4">The sequence shown here is derived from an EMBL/GenBank/DDBJ whole genome shotgun (WGS) entry which is preliminary data.</text>
</comment>
<reference evidence="4 5" key="1">
    <citation type="submission" date="2018-10" db="EMBL/GenBank/DDBJ databases">
        <title>A high-quality apple genome assembly.</title>
        <authorList>
            <person name="Hu J."/>
        </authorList>
    </citation>
    <scope>NUCLEOTIDE SEQUENCE [LARGE SCALE GENOMIC DNA]</scope>
    <source>
        <strain evidence="5">cv. HFTH1</strain>
        <tissue evidence="4">Young leaf</tissue>
    </source>
</reference>
<comment type="pathway">
    <text evidence="1">Protein modification; protein ubiquitination.</text>
</comment>
<evidence type="ECO:0000313" key="5">
    <source>
        <dbReference type="Proteomes" id="UP000290289"/>
    </source>
</evidence>
<dbReference type="Pfam" id="PF03931">
    <property type="entry name" value="Skp1_POZ"/>
    <property type="match status" value="1"/>
</dbReference>
<gene>
    <name evidence="4" type="ORF">DVH24_013895</name>
</gene>
<dbReference type="InterPro" id="IPR011333">
    <property type="entry name" value="SKP1/BTB/POZ_sf"/>
</dbReference>
<proteinExistence type="predicted"/>
<protein>
    <recommendedName>
        <fullName evidence="3">SKP1 component POZ domain-containing protein</fullName>
    </recommendedName>
</protein>
<evidence type="ECO:0000259" key="3">
    <source>
        <dbReference type="Pfam" id="PF03931"/>
    </source>
</evidence>
<organism evidence="4 5">
    <name type="scientific">Malus domestica</name>
    <name type="common">Apple</name>
    <name type="synonym">Pyrus malus</name>
    <dbReference type="NCBI Taxonomy" id="3750"/>
    <lineage>
        <taxon>Eukaryota</taxon>
        <taxon>Viridiplantae</taxon>
        <taxon>Streptophyta</taxon>
        <taxon>Embryophyta</taxon>
        <taxon>Tracheophyta</taxon>
        <taxon>Spermatophyta</taxon>
        <taxon>Magnoliopsida</taxon>
        <taxon>eudicotyledons</taxon>
        <taxon>Gunneridae</taxon>
        <taxon>Pentapetalae</taxon>
        <taxon>rosids</taxon>
        <taxon>fabids</taxon>
        <taxon>Rosales</taxon>
        <taxon>Rosaceae</taxon>
        <taxon>Amygdaloideae</taxon>
        <taxon>Maleae</taxon>
        <taxon>Malus</taxon>
    </lineage>
</organism>
<accession>A0A498JBZ0</accession>
<dbReference type="Proteomes" id="UP000290289">
    <property type="component" value="Chromosome 7"/>
</dbReference>
<evidence type="ECO:0000313" key="4">
    <source>
        <dbReference type="EMBL" id="RXH93319.1"/>
    </source>
</evidence>